<evidence type="ECO:0008006" key="4">
    <source>
        <dbReference type="Google" id="ProtNLM"/>
    </source>
</evidence>
<accession>A0ABY4Q6C4</accession>
<evidence type="ECO:0000256" key="1">
    <source>
        <dbReference type="SAM" id="MobiDB-lite"/>
    </source>
</evidence>
<evidence type="ECO:0000313" key="2">
    <source>
        <dbReference type="EMBL" id="UQT60783.1"/>
    </source>
</evidence>
<gene>
    <name evidence="2" type="ORF">M4V62_40130</name>
</gene>
<dbReference type="Proteomes" id="UP000829992">
    <property type="component" value="Chromosome"/>
</dbReference>
<name>A0ABY4Q6C4_9ACTN</name>
<evidence type="ECO:0000313" key="3">
    <source>
        <dbReference type="Proteomes" id="UP000829992"/>
    </source>
</evidence>
<dbReference type="EMBL" id="CP097289">
    <property type="protein sequence ID" value="UQT60783.1"/>
    <property type="molecule type" value="Genomic_DNA"/>
</dbReference>
<reference evidence="2 3" key="1">
    <citation type="submission" date="2022-05" db="EMBL/GenBank/DDBJ databases">
        <authorList>
            <person name="Zhou X."/>
            <person name="Li K."/>
            <person name="Man Y."/>
        </authorList>
    </citation>
    <scope>NUCLEOTIDE SEQUENCE [LARGE SCALE GENOMIC DNA]</scope>
    <source>
        <strain evidence="2 3">MS405</strain>
    </source>
</reference>
<sequence>MEIMRVLLGSLASTDSAGIAAGSMVSEETIAEATRPLADARWGHTVDGRWIHWQAVEDHPAGVQFDAFTAHSHHSALPAWTFWGGGACTLRWALHFSTYAPASVLQDVALEVAQEPVTARTRRMNTLSRTDIRAQPTRRASPARGR</sequence>
<protein>
    <recommendedName>
        <fullName evidence="4">DUF317 domain-containing protein</fullName>
    </recommendedName>
</protein>
<proteinExistence type="predicted"/>
<feature type="region of interest" description="Disordered" evidence="1">
    <location>
        <begin position="121"/>
        <end position="146"/>
    </location>
</feature>
<organism evidence="2 3">
    <name type="scientific">Streptomyces durmitorensis</name>
    <dbReference type="NCBI Taxonomy" id="319947"/>
    <lineage>
        <taxon>Bacteria</taxon>
        <taxon>Bacillati</taxon>
        <taxon>Actinomycetota</taxon>
        <taxon>Actinomycetes</taxon>
        <taxon>Kitasatosporales</taxon>
        <taxon>Streptomycetaceae</taxon>
        <taxon>Streptomyces</taxon>
    </lineage>
</organism>
<keyword evidence="3" id="KW-1185">Reference proteome</keyword>